<feature type="domain" description="ABC transporter" evidence="4">
    <location>
        <begin position="2"/>
        <end position="227"/>
    </location>
</feature>
<dbReference type="InterPro" id="IPR051782">
    <property type="entry name" value="ABC_Transporter_VariousFunc"/>
</dbReference>
<dbReference type="InterPro" id="IPR027417">
    <property type="entry name" value="P-loop_NTPase"/>
</dbReference>
<dbReference type="PANTHER" id="PTHR42939">
    <property type="entry name" value="ABC TRANSPORTER ATP-BINDING PROTEIN ALBC-RELATED"/>
    <property type="match status" value="1"/>
</dbReference>
<evidence type="ECO:0000313" key="5">
    <source>
        <dbReference type="EMBL" id="NML64829.1"/>
    </source>
</evidence>
<dbReference type="AlphaFoldDB" id="A0A7Y0FLX2"/>
<dbReference type="GO" id="GO:0016887">
    <property type="term" value="F:ATP hydrolysis activity"/>
    <property type="evidence" value="ECO:0007669"/>
    <property type="project" value="InterPro"/>
</dbReference>
<dbReference type="SMART" id="SM00382">
    <property type="entry name" value="AAA"/>
    <property type="match status" value="1"/>
</dbReference>
<dbReference type="InterPro" id="IPR003439">
    <property type="entry name" value="ABC_transporter-like_ATP-bd"/>
</dbReference>
<dbReference type="CDD" id="cd03230">
    <property type="entry name" value="ABC_DR_subfamily_A"/>
    <property type="match status" value="1"/>
</dbReference>
<proteinExistence type="predicted"/>
<sequence>MVRIRHLHFGYSRRALQLENLSLDLLPGRIYGLLGKNGAGKSTLLKNIVGLAFPQAGTCDVNGHPAARRRPATLQDLFFLPEDVKAPAATAHELAASTGAFYPRFDHGAYTAYLAELDVPPAVRLDKLSFGQQKKALIAFALATNTGLLVLDEPTNGLDIPSKAQFRKLVARALGDERCVVISTHQVRDLDSLIDTVLVLHQRRIVLNHTIDELAEQLAFGSLAPGADATGVLYHEASVRGQQVIRPNEAGAFSRVDLEVLFNALTTPQSAVAAYLATHRHEPVF</sequence>
<evidence type="ECO:0000259" key="4">
    <source>
        <dbReference type="PROSITE" id="PS50893"/>
    </source>
</evidence>
<protein>
    <submittedName>
        <fullName evidence="5">ABC transporter ATP-binding protein</fullName>
    </submittedName>
</protein>
<dbReference type="PANTHER" id="PTHR42939:SF1">
    <property type="entry name" value="ABC TRANSPORTER ATP-BINDING PROTEIN ALBC-RELATED"/>
    <property type="match status" value="1"/>
</dbReference>
<dbReference type="SUPFAM" id="SSF52540">
    <property type="entry name" value="P-loop containing nucleoside triphosphate hydrolases"/>
    <property type="match status" value="1"/>
</dbReference>
<keyword evidence="2" id="KW-0547">Nucleotide-binding</keyword>
<organism evidence="5 6">
    <name type="scientific">Hymenobacter polaris</name>
    <dbReference type="NCBI Taxonomy" id="2682546"/>
    <lineage>
        <taxon>Bacteria</taxon>
        <taxon>Pseudomonadati</taxon>
        <taxon>Bacteroidota</taxon>
        <taxon>Cytophagia</taxon>
        <taxon>Cytophagales</taxon>
        <taxon>Hymenobacteraceae</taxon>
        <taxon>Hymenobacter</taxon>
    </lineage>
</organism>
<dbReference type="EMBL" id="JABBGH010000001">
    <property type="protein sequence ID" value="NML64829.1"/>
    <property type="molecule type" value="Genomic_DNA"/>
</dbReference>
<keyword evidence="6" id="KW-1185">Reference proteome</keyword>
<dbReference type="InterPro" id="IPR003593">
    <property type="entry name" value="AAA+_ATPase"/>
</dbReference>
<evidence type="ECO:0000256" key="1">
    <source>
        <dbReference type="ARBA" id="ARBA00022448"/>
    </source>
</evidence>
<dbReference type="PROSITE" id="PS50893">
    <property type="entry name" value="ABC_TRANSPORTER_2"/>
    <property type="match status" value="1"/>
</dbReference>
<comment type="caution">
    <text evidence="5">The sequence shown here is derived from an EMBL/GenBank/DDBJ whole genome shotgun (WGS) entry which is preliminary data.</text>
</comment>
<dbReference type="GO" id="GO:0005524">
    <property type="term" value="F:ATP binding"/>
    <property type="evidence" value="ECO:0007669"/>
    <property type="project" value="UniProtKB-KW"/>
</dbReference>
<dbReference type="Pfam" id="PF00005">
    <property type="entry name" value="ABC_tran"/>
    <property type="match status" value="1"/>
</dbReference>
<keyword evidence="1" id="KW-0813">Transport</keyword>
<gene>
    <name evidence="5" type="ORF">HHL22_06385</name>
</gene>
<evidence type="ECO:0000256" key="2">
    <source>
        <dbReference type="ARBA" id="ARBA00022741"/>
    </source>
</evidence>
<dbReference type="Proteomes" id="UP000559626">
    <property type="component" value="Unassembled WGS sequence"/>
</dbReference>
<dbReference type="Gene3D" id="3.40.50.300">
    <property type="entry name" value="P-loop containing nucleotide triphosphate hydrolases"/>
    <property type="match status" value="1"/>
</dbReference>
<evidence type="ECO:0000256" key="3">
    <source>
        <dbReference type="ARBA" id="ARBA00022840"/>
    </source>
</evidence>
<accession>A0A7Y0FLX2</accession>
<keyword evidence="3 5" id="KW-0067">ATP-binding</keyword>
<evidence type="ECO:0000313" key="6">
    <source>
        <dbReference type="Proteomes" id="UP000559626"/>
    </source>
</evidence>
<name>A0A7Y0FLX2_9BACT</name>
<reference evidence="5 6" key="1">
    <citation type="submission" date="2020-04" db="EMBL/GenBank/DDBJ databases">
        <title>Hymenobacter polaris sp. nov., isolated from Arctic soil.</title>
        <authorList>
            <person name="Dahal R.H."/>
        </authorList>
    </citation>
    <scope>NUCLEOTIDE SEQUENCE [LARGE SCALE GENOMIC DNA]</scope>
    <source>
        <strain evidence="5 6">RP-2-7</strain>
    </source>
</reference>
<dbReference type="RefSeq" id="WP_169530103.1">
    <property type="nucleotide sequence ID" value="NZ_JABBGH010000001.1"/>
</dbReference>